<feature type="binding site" evidence="18">
    <location>
        <begin position="457"/>
        <end position="458"/>
    </location>
    <ligand>
        <name>phosphoenolpyruvate</name>
        <dbReference type="ChEBI" id="CHEBI:58702"/>
    </ligand>
</feature>
<dbReference type="GO" id="GO:0046872">
    <property type="term" value="F:metal ion binding"/>
    <property type="evidence" value="ECO:0007669"/>
    <property type="project" value="UniProtKB-KW"/>
</dbReference>
<keyword evidence="10 16" id="KW-0808">Transferase</keyword>
<keyword evidence="13 16" id="KW-0418">Kinase</keyword>
<dbReference type="InterPro" id="IPR040442">
    <property type="entry name" value="Pyrv_kinase-like_dom_sf"/>
</dbReference>
<keyword evidence="9 16" id="KW-0762">Sugar transport</keyword>
<dbReference type="InterPro" id="IPR036637">
    <property type="entry name" value="Phosphohistidine_dom_sf"/>
</dbReference>
<feature type="binding site" evidence="18">
    <location>
        <position position="299"/>
    </location>
    <ligand>
        <name>phosphoenolpyruvate</name>
        <dbReference type="ChEBI" id="CHEBI:58702"/>
    </ligand>
</feature>
<keyword evidence="12 16" id="KW-0479">Metal-binding</keyword>
<name>A0A380N026_9GAMM</name>
<feature type="domain" description="PEP-utilising enzyme C-terminal" evidence="21">
    <location>
        <begin position="254"/>
        <end position="543"/>
    </location>
</feature>
<comment type="subcellular location">
    <subcellularLocation>
        <location evidence="3 16">Cytoplasm</location>
    </subcellularLocation>
</comment>
<dbReference type="PIRSF" id="PIRSF000732">
    <property type="entry name" value="PTS_enzyme_I"/>
    <property type="match status" value="1"/>
</dbReference>
<organism evidence="23 24">
    <name type="scientific">Suttonella ornithocola</name>
    <dbReference type="NCBI Taxonomy" id="279832"/>
    <lineage>
        <taxon>Bacteria</taxon>
        <taxon>Pseudomonadati</taxon>
        <taxon>Pseudomonadota</taxon>
        <taxon>Gammaproteobacteria</taxon>
        <taxon>Cardiobacteriales</taxon>
        <taxon>Cardiobacteriaceae</taxon>
        <taxon>Suttonella</taxon>
    </lineage>
</organism>
<dbReference type="InterPro" id="IPR008279">
    <property type="entry name" value="PEP-util_enz_mobile_dom"/>
</dbReference>
<dbReference type="GO" id="GO:0016301">
    <property type="term" value="F:kinase activity"/>
    <property type="evidence" value="ECO:0007669"/>
    <property type="project" value="UniProtKB-KW"/>
</dbReference>
<comment type="function">
    <text evidence="16">General (non sugar-specific) component of the phosphoenolpyruvate-dependent sugar phosphotransferase system (sugar PTS). This major carbohydrate active-transport system catalyzes the phosphorylation of incoming sugar substrates concomitantly with their translocation across the cell membrane. Enzyme I transfers the phosphoryl group from phosphoenolpyruvate (PEP) to the phosphoryl carrier protein (HPr).</text>
</comment>
<evidence type="ECO:0000256" key="2">
    <source>
        <dbReference type="ARBA" id="ARBA00001946"/>
    </source>
</evidence>
<comment type="similarity">
    <text evidence="4 16">Belongs to the PEP-utilizing enzyme family.</text>
</comment>
<dbReference type="InterPro" id="IPR008731">
    <property type="entry name" value="PTS_EIN"/>
</dbReference>
<dbReference type="PRINTS" id="PR01736">
    <property type="entry name" value="PHPHTRNFRASE"/>
</dbReference>
<feature type="domain" description="PEP-utilising enzyme mobile" evidence="20">
    <location>
        <begin position="156"/>
        <end position="228"/>
    </location>
</feature>
<evidence type="ECO:0000256" key="5">
    <source>
        <dbReference type="ARBA" id="ARBA00012232"/>
    </source>
</evidence>
<dbReference type="AlphaFoldDB" id="A0A380N026"/>
<evidence type="ECO:0000259" key="21">
    <source>
        <dbReference type="Pfam" id="PF02896"/>
    </source>
</evidence>
<dbReference type="Pfam" id="PF00391">
    <property type="entry name" value="PEP-utilizers"/>
    <property type="match status" value="1"/>
</dbReference>
<dbReference type="Gene3D" id="1.10.274.10">
    <property type="entry name" value="PtsI, HPr-binding domain"/>
    <property type="match status" value="1"/>
</dbReference>
<feature type="binding site" evidence="18">
    <location>
        <position position="335"/>
    </location>
    <ligand>
        <name>phosphoenolpyruvate</name>
        <dbReference type="ChEBI" id="CHEBI:58702"/>
    </ligand>
</feature>
<evidence type="ECO:0000256" key="11">
    <source>
        <dbReference type="ARBA" id="ARBA00022683"/>
    </source>
</evidence>
<comment type="catalytic activity">
    <reaction evidence="1 16">
        <text>L-histidyl-[protein] + phosphoenolpyruvate = N(pros)-phospho-L-histidyl-[protein] + pyruvate</text>
        <dbReference type="Rhea" id="RHEA:23880"/>
        <dbReference type="Rhea" id="RHEA-COMP:9745"/>
        <dbReference type="Rhea" id="RHEA-COMP:9746"/>
        <dbReference type="ChEBI" id="CHEBI:15361"/>
        <dbReference type="ChEBI" id="CHEBI:29979"/>
        <dbReference type="ChEBI" id="CHEBI:58702"/>
        <dbReference type="ChEBI" id="CHEBI:64837"/>
        <dbReference type="EC" id="2.7.3.9"/>
    </reaction>
</comment>
<dbReference type="PROSITE" id="PS00742">
    <property type="entry name" value="PEP_ENZYMES_2"/>
    <property type="match status" value="1"/>
</dbReference>
<evidence type="ECO:0000256" key="4">
    <source>
        <dbReference type="ARBA" id="ARBA00007837"/>
    </source>
</evidence>
<feature type="active site" description="Proton donor" evidence="17">
    <location>
        <position position="505"/>
    </location>
</feature>
<dbReference type="InterPro" id="IPR036618">
    <property type="entry name" value="PtsI_HPr-bd_sf"/>
</dbReference>
<dbReference type="GO" id="GO:0005737">
    <property type="term" value="C:cytoplasm"/>
    <property type="evidence" value="ECO:0007669"/>
    <property type="project" value="UniProtKB-SubCell"/>
</dbReference>
<dbReference type="OrthoDB" id="9765468at2"/>
<comment type="cofactor">
    <cofactor evidence="2 16 19">
        <name>Mg(2+)</name>
        <dbReference type="ChEBI" id="CHEBI:18420"/>
    </cofactor>
</comment>
<evidence type="ECO:0000256" key="13">
    <source>
        <dbReference type="ARBA" id="ARBA00022777"/>
    </source>
</evidence>
<proteinExistence type="inferred from homology"/>
<evidence type="ECO:0000313" key="24">
    <source>
        <dbReference type="Proteomes" id="UP000254601"/>
    </source>
</evidence>
<accession>A0A380N026</accession>
<dbReference type="SUPFAM" id="SSF52009">
    <property type="entry name" value="Phosphohistidine domain"/>
    <property type="match status" value="1"/>
</dbReference>
<keyword evidence="7 16" id="KW-0813">Transport</keyword>
<evidence type="ECO:0000256" key="3">
    <source>
        <dbReference type="ARBA" id="ARBA00004496"/>
    </source>
</evidence>
<keyword evidence="24" id="KW-1185">Reference proteome</keyword>
<dbReference type="InterPro" id="IPR024692">
    <property type="entry name" value="PTS_EI"/>
</dbReference>
<feature type="active site" description="Tele-phosphohistidine intermediate" evidence="17">
    <location>
        <position position="192"/>
    </location>
</feature>
<evidence type="ECO:0000256" key="19">
    <source>
        <dbReference type="PIRSR" id="PIRSR000732-3"/>
    </source>
</evidence>
<keyword evidence="11 16" id="KW-0598">Phosphotransferase system</keyword>
<dbReference type="InterPro" id="IPR000121">
    <property type="entry name" value="PEP_util_C"/>
</dbReference>
<dbReference type="InterPro" id="IPR023151">
    <property type="entry name" value="PEP_util_CS"/>
</dbReference>
<keyword evidence="8 16" id="KW-0963">Cytoplasm</keyword>
<keyword evidence="14 16" id="KW-0460">Magnesium</keyword>
<evidence type="ECO:0000256" key="14">
    <source>
        <dbReference type="ARBA" id="ARBA00022842"/>
    </source>
</evidence>
<evidence type="ECO:0000256" key="12">
    <source>
        <dbReference type="ARBA" id="ARBA00022723"/>
    </source>
</evidence>
<evidence type="ECO:0000256" key="6">
    <source>
        <dbReference type="ARBA" id="ARBA00016544"/>
    </source>
</evidence>
<feature type="domain" description="Phosphotransferase system enzyme I N-terminal" evidence="22">
    <location>
        <begin position="6"/>
        <end position="129"/>
    </location>
</feature>
<evidence type="ECO:0000256" key="17">
    <source>
        <dbReference type="PIRSR" id="PIRSR000732-1"/>
    </source>
</evidence>
<dbReference type="NCBIfam" id="TIGR01417">
    <property type="entry name" value="PTS_I_fam"/>
    <property type="match status" value="1"/>
</dbReference>
<dbReference type="GO" id="GO:0008965">
    <property type="term" value="F:phosphoenolpyruvate-protein phosphotransferase activity"/>
    <property type="evidence" value="ECO:0007669"/>
    <property type="project" value="UniProtKB-EC"/>
</dbReference>
<dbReference type="SUPFAM" id="SSF51621">
    <property type="entry name" value="Phosphoenolpyruvate/pyruvate domain"/>
    <property type="match status" value="1"/>
</dbReference>
<evidence type="ECO:0000256" key="16">
    <source>
        <dbReference type="PIRNR" id="PIRNR000732"/>
    </source>
</evidence>
<evidence type="ECO:0000256" key="15">
    <source>
        <dbReference type="ARBA" id="ARBA00033235"/>
    </source>
</evidence>
<reference evidence="23 24" key="1">
    <citation type="submission" date="2018-06" db="EMBL/GenBank/DDBJ databases">
        <authorList>
            <consortium name="Pathogen Informatics"/>
            <person name="Doyle S."/>
        </authorList>
    </citation>
    <scope>NUCLEOTIDE SEQUENCE [LARGE SCALE GENOMIC DNA]</scope>
    <source>
        <strain evidence="23 24">NCTC13337</strain>
    </source>
</reference>
<dbReference type="InterPro" id="IPR050499">
    <property type="entry name" value="PEP-utilizing_PTS_enzyme"/>
</dbReference>
<dbReference type="PANTHER" id="PTHR46244">
    <property type="entry name" value="PHOSPHOENOLPYRUVATE-PROTEIN PHOSPHOTRANSFERASE"/>
    <property type="match status" value="1"/>
</dbReference>
<evidence type="ECO:0000256" key="10">
    <source>
        <dbReference type="ARBA" id="ARBA00022679"/>
    </source>
</evidence>
<dbReference type="EC" id="2.7.3.9" evidence="5 16"/>
<dbReference type="InterPro" id="IPR015813">
    <property type="entry name" value="Pyrv/PenolPyrv_kinase-like_dom"/>
</dbReference>
<feature type="binding site" evidence="19">
    <location>
        <position position="458"/>
    </location>
    <ligand>
        <name>Mg(2+)</name>
        <dbReference type="ChEBI" id="CHEBI:18420"/>
    </ligand>
</feature>
<evidence type="ECO:0000256" key="9">
    <source>
        <dbReference type="ARBA" id="ARBA00022597"/>
    </source>
</evidence>
<protein>
    <recommendedName>
        <fullName evidence="6 16">Phosphoenolpyruvate-protein phosphotransferase</fullName>
        <ecNumber evidence="5 16">2.7.3.9</ecNumber>
    </recommendedName>
    <alternativeName>
        <fullName evidence="15 16">Phosphotransferase system, enzyme I</fullName>
    </alternativeName>
</protein>
<feature type="binding site" evidence="18">
    <location>
        <position position="468"/>
    </location>
    <ligand>
        <name>phosphoenolpyruvate</name>
        <dbReference type="ChEBI" id="CHEBI:58702"/>
    </ligand>
</feature>
<gene>
    <name evidence="23" type="primary">ptsI</name>
    <name evidence="23" type="ORF">NCTC13337_02164</name>
</gene>
<dbReference type="PANTHER" id="PTHR46244:SF4">
    <property type="entry name" value="MULTIPHOSPHORYL TRANSFER PROTEIN 1-RELATED"/>
    <property type="match status" value="1"/>
</dbReference>
<dbReference type="Pfam" id="PF02896">
    <property type="entry name" value="PEP-utilizers_C"/>
    <property type="match status" value="1"/>
</dbReference>
<evidence type="ECO:0000256" key="7">
    <source>
        <dbReference type="ARBA" id="ARBA00022448"/>
    </source>
</evidence>
<evidence type="ECO:0000256" key="1">
    <source>
        <dbReference type="ARBA" id="ARBA00000683"/>
    </source>
</evidence>
<dbReference type="Pfam" id="PF05524">
    <property type="entry name" value="PEP-utilisers_N"/>
    <property type="match status" value="1"/>
</dbReference>
<evidence type="ECO:0000259" key="20">
    <source>
        <dbReference type="Pfam" id="PF00391"/>
    </source>
</evidence>
<dbReference type="InterPro" id="IPR006318">
    <property type="entry name" value="PTS_EI-like"/>
</dbReference>
<dbReference type="GO" id="GO:0009401">
    <property type="term" value="P:phosphoenolpyruvate-dependent sugar phosphotransferase system"/>
    <property type="evidence" value="ECO:0007669"/>
    <property type="project" value="UniProtKB-KW"/>
</dbReference>
<dbReference type="Gene3D" id="3.50.30.10">
    <property type="entry name" value="Phosphohistidine domain"/>
    <property type="match status" value="1"/>
</dbReference>
<evidence type="ECO:0000256" key="8">
    <source>
        <dbReference type="ARBA" id="ARBA00022490"/>
    </source>
</evidence>
<dbReference type="RefSeq" id="WP_072577077.1">
    <property type="nucleotide sequence ID" value="NZ_LWHB01000130.1"/>
</dbReference>
<keyword evidence="23" id="KW-0670">Pyruvate</keyword>
<feature type="binding site" evidence="19">
    <location>
        <position position="434"/>
    </location>
    <ligand>
        <name>Mg(2+)</name>
        <dbReference type="ChEBI" id="CHEBI:18420"/>
    </ligand>
</feature>
<dbReference type="Proteomes" id="UP000254601">
    <property type="component" value="Unassembled WGS sequence"/>
</dbReference>
<sequence length="572" mass="62681">MRNTFKGLAASPGVAIGNAWLFIPQTPAVNQKTISEQEVETEINAFRSAQDKVEKHLQSLYDSVLEKQGKEEAEIFASHIELLRDEEFEQDTISLIQDEHYSATRAVKEYLDQVAANMRALDDDYLKERAAEFEDLQNNLLLALNDLPFASLGNAPENCIIFAEDLSPSETAQLNPENVKGFVLAGGGLTSHVAILARNIGLPAIMGIHDILSHVNNGGSVAMDGQSGELILNADQNAIDYFKTKQEEQARLNEEYAKLYDQTATTTDGVTIKLFSNIGSPKDLHLVEENGSEGIGLFRSEFLFMSASSAPSEETQYQAYKKAVEHLGDKPVILRLADIGGDKPLDYLNFPKEENPFLGWRGVRIYDEMRHVFDAQIRAALRAGVHGNLWVMVPMVSNVCELEFVKTEISKQVSALQKEGIPCAKNLKVGIMIETPAAALIAPQLAKVADFFSIGTNDLTQYTIAADRGNTKISNLYDSLHPAVLRLMKMAADAAHDANIDIGVCGEMAGQLEAIPFLVGMGFDELSISGKGVPAVKYRIRHLSAADCKALLEKAITLNSGEEVRELLAQTK</sequence>
<dbReference type="Gene3D" id="3.20.20.60">
    <property type="entry name" value="Phosphoenolpyruvate-binding domains"/>
    <property type="match status" value="1"/>
</dbReference>
<evidence type="ECO:0000256" key="18">
    <source>
        <dbReference type="PIRSR" id="PIRSR000732-2"/>
    </source>
</evidence>
<evidence type="ECO:0000259" key="22">
    <source>
        <dbReference type="Pfam" id="PF05524"/>
    </source>
</evidence>
<dbReference type="SUPFAM" id="SSF47831">
    <property type="entry name" value="Enzyme I of the PEP:sugar phosphotransferase system HPr-binding (sub)domain"/>
    <property type="match status" value="1"/>
</dbReference>
<evidence type="ECO:0000313" key="23">
    <source>
        <dbReference type="EMBL" id="SUO97097.1"/>
    </source>
</evidence>
<dbReference type="EMBL" id="UHIC01000001">
    <property type="protein sequence ID" value="SUO97097.1"/>
    <property type="molecule type" value="Genomic_DNA"/>
</dbReference>